<proteinExistence type="predicted"/>
<gene>
    <name evidence="2" type="ORF">EC957_007669</name>
</gene>
<dbReference type="AlphaFoldDB" id="A0A9P6EYG1"/>
<feature type="region of interest" description="Disordered" evidence="1">
    <location>
        <begin position="1"/>
        <end position="111"/>
    </location>
</feature>
<evidence type="ECO:0000313" key="2">
    <source>
        <dbReference type="EMBL" id="KAF9537804.1"/>
    </source>
</evidence>
<keyword evidence="3" id="KW-1185">Reference proteome</keyword>
<dbReference type="Proteomes" id="UP000723463">
    <property type="component" value="Unassembled WGS sequence"/>
</dbReference>
<feature type="non-terminal residue" evidence="2">
    <location>
        <position position="111"/>
    </location>
</feature>
<accession>A0A9P6EYG1</accession>
<name>A0A9P6EYG1_9FUNG</name>
<evidence type="ECO:0000256" key="1">
    <source>
        <dbReference type="SAM" id="MobiDB-lite"/>
    </source>
</evidence>
<feature type="compositionally biased region" description="Pro residues" evidence="1">
    <location>
        <begin position="80"/>
        <end position="93"/>
    </location>
</feature>
<feature type="compositionally biased region" description="Polar residues" evidence="1">
    <location>
        <begin position="13"/>
        <end position="22"/>
    </location>
</feature>
<organism evidence="2 3">
    <name type="scientific">Mortierella hygrophila</name>
    <dbReference type="NCBI Taxonomy" id="979708"/>
    <lineage>
        <taxon>Eukaryota</taxon>
        <taxon>Fungi</taxon>
        <taxon>Fungi incertae sedis</taxon>
        <taxon>Mucoromycota</taxon>
        <taxon>Mortierellomycotina</taxon>
        <taxon>Mortierellomycetes</taxon>
        <taxon>Mortierellales</taxon>
        <taxon>Mortierellaceae</taxon>
        <taxon>Mortierella</taxon>
    </lineage>
</organism>
<evidence type="ECO:0000313" key="3">
    <source>
        <dbReference type="Proteomes" id="UP000723463"/>
    </source>
</evidence>
<reference evidence="2" key="1">
    <citation type="journal article" date="2020" name="Fungal Divers.">
        <title>Resolving the Mortierellaceae phylogeny through synthesis of multi-gene phylogenetics and phylogenomics.</title>
        <authorList>
            <person name="Vandepol N."/>
            <person name="Liber J."/>
            <person name="Desiro A."/>
            <person name="Na H."/>
            <person name="Kennedy M."/>
            <person name="Barry K."/>
            <person name="Grigoriev I.V."/>
            <person name="Miller A.N."/>
            <person name="O'Donnell K."/>
            <person name="Stajich J.E."/>
            <person name="Bonito G."/>
        </authorList>
    </citation>
    <scope>NUCLEOTIDE SEQUENCE</scope>
    <source>
        <strain evidence="2">NRRL 2591</strain>
    </source>
</reference>
<sequence length="111" mass="11830">MSVVGSDEIKNVVQPSPQQDQVAQHKPEASASAATETEETPRESTDTIMPTPVPRRPKLTVQNSSDSFIQGGRARISIAHPPPPPPTIPPPAIPSGQEHGRVSTESSYRSS</sequence>
<comment type="caution">
    <text evidence="2">The sequence shown here is derived from an EMBL/GenBank/DDBJ whole genome shotgun (WGS) entry which is preliminary data.</text>
</comment>
<dbReference type="EMBL" id="JAAAXW010000362">
    <property type="protein sequence ID" value="KAF9537804.1"/>
    <property type="molecule type" value="Genomic_DNA"/>
</dbReference>
<protein>
    <submittedName>
        <fullName evidence="2">Uncharacterized protein</fullName>
    </submittedName>
</protein>